<dbReference type="EMBL" id="JXXZ01000010">
    <property type="protein sequence ID" value="KJY98554.1"/>
    <property type="molecule type" value="Genomic_DNA"/>
</dbReference>
<evidence type="ECO:0000259" key="2">
    <source>
        <dbReference type="Pfam" id="PF01557"/>
    </source>
</evidence>
<dbReference type="SUPFAM" id="SSF56529">
    <property type="entry name" value="FAH"/>
    <property type="match status" value="1"/>
</dbReference>
<name>A0A0F4PTW4_9GAMM</name>
<dbReference type="Proteomes" id="UP000033664">
    <property type="component" value="Unassembled WGS sequence"/>
</dbReference>
<proteinExistence type="predicted"/>
<dbReference type="GO" id="GO:0018773">
    <property type="term" value="F:acetylpyruvate hydrolase activity"/>
    <property type="evidence" value="ECO:0007669"/>
    <property type="project" value="TreeGrafter"/>
</dbReference>
<dbReference type="Pfam" id="PF01557">
    <property type="entry name" value="FAA_hydrolase"/>
    <property type="match status" value="1"/>
</dbReference>
<reference evidence="3 4" key="1">
    <citation type="journal article" date="2015" name="BMC Genomics">
        <title>Genome mining reveals unlocked bioactive potential of marine Gram-negative bacteria.</title>
        <authorList>
            <person name="Machado H."/>
            <person name="Sonnenschein E.C."/>
            <person name="Melchiorsen J."/>
            <person name="Gram L."/>
        </authorList>
    </citation>
    <scope>NUCLEOTIDE SEQUENCE [LARGE SCALE GENOMIC DNA]</scope>
    <source>
        <strain evidence="3 4">S3137</strain>
    </source>
</reference>
<feature type="domain" description="Fumarylacetoacetase-like C-terminal" evidence="2">
    <location>
        <begin position="6"/>
        <end position="175"/>
    </location>
</feature>
<dbReference type="eggNOG" id="COG0179">
    <property type="taxonomic scope" value="Bacteria"/>
</dbReference>
<dbReference type="RefSeq" id="WP_045979676.1">
    <property type="nucleotide sequence ID" value="NZ_JXXY01000010.1"/>
</dbReference>
<dbReference type="GO" id="GO:0046872">
    <property type="term" value="F:metal ion binding"/>
    <property type="evidence" value="ECO:0007669"/>
    <property type="project" value="UniProtKB-KW"/>
</dbReference>
<gene>
    <name evidence="3" type="ORF">TW72_12545</name>
</gene>
<keyword evidence="1" id="KW-0479">Metal-binding</keyword>
<evidence type="ECO:0000256" key="1">
    <source>
        <dbReference type="ARBA" id="ARBA00022723"/>
    </source>
</evidence>
<sequence length="201" mass="22227">MSLPGKIVCIGRNYVEHIHELGNAIPDQMVVFNKPGSSLSQHLYAQHQGDRLHYEAEICLRMTEQGLTQAAVGLDLTKRMLQSQLKQAGLPWERAKAFDGAVVMSDFIDISEAQISQLGVHLLIDGKQVQHGEVKHMMYPPLMAVQELATFMALQPGDWLMTGTPKGVGEVHAGAEFTAQLLLSQEVIVSQSWRARDNLTV</sequence>
<evidence type="ECO:0000313" key="3">
    <source>
        <dbReference type="EMBL" id="KJY98554.1"/>
    </source>
</evidence>
<dbReference type="PATRIC" id="fig|151081.8.peg.2341"/>
<comment type="caution">
    <text evidence="3">The sequence shown here is derived from an EMBL/GenBank/DDBJ whole genome shotgun (WGS) entry which is preliminary data.</text>
</comment>
<keyword evidence="4" id="KW-1185">Reference proteome</keyword>
<dbReference type="InterPro" id="IPR036663">
    <property type="entry name" value="Fumarylacetoacetase_C_sf"/>
</dbReference>
<dbReference type="PANTHER" id="PTHR11820">
    <property type="entry name" value="ACYLPYRUVASE"/>
    <property type="match status" value="1"/>
</dbReference>
<dbReference type="Gene3D" id="3.90.850.10">
    <property type="entry name" value="Fumarylacetoacetase-like, C-terminal domain"/>
    <property type="match status" value="1"/>
</dbReference>
<evidence type="ECO:0000313" key="4">
    <source>
        <dbReference type="Proteomes" id="UP000033664"/>
    </source>
</evidence>
<accession>A0A0F4PTW4</accession>
<dbReference type="InterPro" id="IPR011234">
    <property type="entry name" value="Fumarylacetoacetase-like_C"/>
</dbReference>
<dbReference type="OrthoDB" id="9805307at2"/>
<organism evidence="3 4">
    <name type="scientific">Pseudoalteromonas ruthenica</name>
    <dbReference type="NCBI Taxonomy" id="151081"/>
    <lineage>
        <taxon>Bacteria</taxon>
        <taxon>Pseudomonadati</taxon>
        <taxon>Pseudomonadota</taxon>
        <taxon>Gammaproteobacteria</taxon>
        <taxon>Alteromonadales</taxon>
        <taxon>Pseudoalteromonadaceae</taxon>
        <taxon>Pseudoalteromonas</taxon>
    </lineage>
</organism>
<protein>
    <recommendedName>
        <fullName evidence="2">Fumarylacetoacetase-like C-terminal domain-containing protein</fullName>
    </recommendedName>
</protein>
<dbReference type="AlphaFoldDB" id="A0A0F4PTW4"/>
<dbReference type="PANTHER" id="PTHR11820:SF7">
    <property type="entry name" value="ACYLPYRUVASE FAHD1, MITOCHONDRIAL"/>
    <property type="match status" value="1"/>
</dbReference>
<dbReference type="GeneID" id="58229321"/>